<evidence type="ECO:0000313" key="10">
    <source>
        <dbReference type="EMBL" id="PWE16593.1"/>
    </source>
</evidence>
<dbReference type="PANTHER" id="PTHR11961">
    <property type="entry name" value="CYTOCHROME C"/>
    <property type="match status" value="1"/>
</dbReference>
<protein>
    <submittedName>
        <fullName evidence="10">Cytochrome c family protein</fullName>
    </submittedName>
</protein>
<proteinExistence type="predicted"/>
<name>A0A2U2BRE9_9PROT</name>
<feature type="compositionally biased region" description="Acidic residues" evidence="7">
    <location>
        <begin position="54"/>
        <end position="66"/>
    </location>
</feature>
<sequence>MRRTLTAFTALSALALAACGGEEPAEAPEPNADETEASRASGTEETQSSGSGESEADEDEHEDEGEAAEAREILAQYGEPWASADLEAGRRAFRVCQTCHTLGEDDRHMVGPNLHGLFSRNVGEAEDFRYSNALQEADFAWTPEQLNEWLANPRDFLPGNRMSFAGLRDEETRADVIAYLAVETHADE</sequence>
<keyword evidence="8" id="KW-0732">Signal</keyword>
<reference evidence="11" key="1">
    <citation type="submission" date="2018-05" db="EMBL/GenBank/DDBJ databases">
        <authorList>
            <person name="Liu B.-T."/>
        </authorList>
    </citation>
    <scope>NUCLEOTIDE SEQUENCE [LARGE SCALE GENOMIC DNA]</scope>
    <source>
        <strain evidence="11">WD6-1</strain>
    </source>
</reference>
<dbReference type="PRINTS" id="PR00604">
    <property type="entry name" value="CYTCHRMECIAB"/>
</dbReference>
<gene>
    <name evidence="10" type="ORF">DDZ18_12565</name>
</gene>
<dbReference type="Proteomes" id="UP000245168">
    <property type="component" value="Unassembled WGS sequence"/>
</dbReference>
<organism evidence="10 11">
    <name type="scientific">Marinicauda salina</name>
    <dbReference type="NCBI Taxonomy" id="2135793"/>
    <lineage>
        <taxon>Bacteria</taxon>
        <taxon>Pseudomonadati</taxon>
        <taxon>Pseudomonadota</taxon>
        <taxon>Alphaproteobacteria</taxon>
        <taxon>Maricaulales</taxon>
        <taxon>Maricaulaceae</taxon>
        <taxon>Marinicauda</taxon>
    </lineage>
</organism>
<evidence type="ECO:0000313" key="11">
    <source>
        <dbReference type="Proteomes" id="UP000245168"/>
    </source>
</evidence>
<evidence type="ECO:0000256" key="7">
    <source>
        <dbReference type="SAM" id="MobiDB-lite"/>
    </source>
</evidence>
<keyword evidence="4" id="KW-0249">Electron transport</keyword>
<keyword evidence="5 6" id="KW-0408">Iron</keyword>
<evidence type="ECO:0000256" key="4">
    <source>
        <dbReference type="ARBA" id="ARBA00022982"/>
    </source>
</evidence>
<feature type="domain" description="Cytochrome c" evidence="9">
    <location>
        <begin position="84"/>
        <end position="184"/>
    </location>
</feature>
<dbReference type="GO" id="GO:0009055">
    <property type="term" value="F:electron transfer activity"/>
    <property type="evidence" value="ECO:0007669"/>
    <property type="project" value="InterPro"/>
</dbReference>
<evidence type="ECO:0000256" key="6">
    <source>
        <dbReference type="PROSITE-ProRule" id="PRU00433"/>
    </source>
</evidence>
<dbReference type="PROSITE" id="PS51007">
    <property type="entry name" value="CYTC"/>
    <property type="match status" value="1"/>
</dbReference>
<dbReference type="EMBL" id="QEXV01000006">
    <property type="protein sequence ID" value="PWE16593.1"/>
    <property type="molecule type" value="Genomic_DNA"/>
</dbReference>
<feature type="chain" id="PRO_5015544673" evidence="8">
    <location>
        <begin position="18"/>
        <end position="188"/>
    </location>
</feature>
<feature type="signal peptide" evidence="8">
    <location>
        <begin position="1"/>
        <end position="17"/>
    </location>
</feature>
<dbReference type="PROSITE" id="PS51257">
    <property type="entry name" value="PROKAR_LIPOPROTEIN"/>
    <property type="match status" value="1"/>
</dbReference>
<dbReference type="GO" id="GO:0020037">
    <property type="term" value="F:heme binding"/>
    <property type="evidence" value="ECO:0007669"/>
    <property type="project" value="InterPro"/>
</dbReference>
<dbReference type="SUPFAM" id="SSF46626">
    <property type="entry name" value="Cytochrome c"/>
    <property type="match status" value="1"/>
</dbReference>
<dbReference type="AlphaFoldDB" id="A0A2U2BRE9"/>
<dbReference type="GO" id="GO:0046872">
    <property type="term" value="F:metal ion binding"/>
    <property type="evidence" value="ECO:0007669"/>
    <property type="project" value="UniProtKB-KW"/>
</dbReference>
<dbReference type="InterPro" id="IPR002327">
    <property type="entry name" value="Cyt_c_1A/1B"/>
</dbReference>
<evidence type="ECO:0000256" key="1">
    <source>
        <dbReference type="ARBA" id="ARBA00022448"/>
    </source>
</evidence>
<dbReference type="RefSeq" id="WP_109253747.1">
    <property type="nucleotide sequence ID" value="NZ_QEXV01000006.1"/>
</dbReference>
<evidence type="ECO:0000256" key="8">
    <source>
        <dbReference type="SAM" id="SignalP"/>
    </source>
</evidence>
<feature type="compositionally biased region" description="Low complexity" evidence="7">
    <location>
        <begin position="41"/>
        <end position="53"/>
    </location>
</feature>
<accession>A0A2U2BRE9</accession>
<evidence type="ECO:0000256" key="5">
    <source>
        <dbReference type="ARBA" id="ARBA00023004"/>
    </source>
</evidence>
<dbReference type="InterPro" id="IPR036909">
    <property type="entry name" value="Cyt_c-like_dom_sf"/>
</dbReference>
<feature type="region of interest" description="Disordered" evidence="7">
    <location>
        <begin position="20"/>
        <end position="66"/>
    </location>
</feature>
<evidence type="ECO:0000256" key="3">
    <source>
        <dbReference type="ARBA" id="ARBA00022723"/>
    </source>
</evidence>
<comment type="caution">
    <text evidence="10">The sequence shown here is derived from an EMBL/GenBank/DDBJ whole genome shotgun (WGS) entry which is preliminary data.</text>
</comment>
<dbReference type="OrthoDB" id="9805828at2"/>
<evidence type="ECO:0000259" key="9">
    <source>
        <dbReference type="PROSITE" id="PS51007"/>
    </source>
</evidence>
<keyword evidence="3 6" id="KW-0479">Metal-binding</keyword>
<keyword evidence="2 6" id="KW-0349">Heme</keyword>
<feature type="compositionally biased region" description="Acidic residues" evidence="7">
    <location>
        <begin position="23"/>
        <end position="35"/>
    </location>
</feature>
<dbReference type="Gene3D" id="1.10.760.10">
    <property type="entry name" value="Cytochrome c-like domain"/>
    <property type="match status" value="1"/>
</dbReference>
<keyword evidence="1" id="KW-0813">Transport</keyword>
<keyword evidence="11" id="KW-1185">Reference proteome</keyword>
<evidence type="ECO:0000256" key="2">
    <source>
        <dbReference type="ARBA" id="ARBA00022617"/>
    </source>
</evidence>
<dbReference type="InterPro" id="IPR009056">
    <property type="entry name" value="Cyt_c-like_dom"/>
</dbReference>